<keyword evidence="2" id="KW-0805">Transcription regulation</keyword>
<reference evidence="7 8" key="1">
    <citation type="journal article" date="2016" name="Proc. Natl. Acad. Sci. U.S.A.">
        <title>Lipid metabolic changes in an early divergent fungus govern the establishment of a mutualistic symbiosis with endobacteria.</title>
        <authorList>
            <person name="Lastovetsky O.A."/>
            <person name="Gaspar M.L."/>
            <person name="Mondo S.J."/>
            <person name="LaButti K.M."/>
            <person name="Sandor L."/>
            <person name="Grigoriev I.V."/>
            <person name="Henry S.A."/>
            <person name="Pawlowska T.E."/>
        </authorList>
    </citation>
    <scope>NUCLEOTIDE SEQUENCE [LARGE SCALE GENOMIC DNA]</scope>
    <source>
        <strain evidence="7 8">ATCC 11559</strain>
    </source>
</reference>
<evidence type="ECO:0000256" key="2">
    <source>
        <dbReference type="ARBA" id="ARBA00023015"/>
    </source>
</evidence>
<dbReference type="GO" id="GO:0005634">
    <property type="term" value="C:nucleus"/>
    <property type="evidence" value="ECO:0007669"/>
    <property type="project" value="UniProtKB-SubCell"/>
</dbReference>
<accession>A0A0A1P3L0</accession>
<dbReference type="PANTHER" id="PTHR23043">
    <property type="entry name" value="HYPOXIA-INDUCIBLE FACTOR 1 ALPHA"/>
    <property type="match status" value="1"/>
</dbReference>
<dbReference type="VEuPathDB" id="FungiDB:BCV72DRAFT_55930"/>
<dbReference type="GO" id="GO:0000981">
    <property type="term" value="F:DNA-binding transcription factor activity, RNA polymerase II-specific"/>
    <property type="evidence" value="ECO:0007669"/>
    <property type="project" value="TreeGrafter"/>
</dbReference>
<dbReference type="OMA" id="TIWDNTA"/>
<dbReference type="Proteomes" id="UP000242381">
    <property type="component" value="Unassembled WGS sequence"/>
</dbReference>
<feature type="domain" description="PAS" evidence="6">
    <location>
        <begin position="175"/>
        <end position="221"/>
    </location>
</feature>
<organism evidence="7 8">
    <name type="scientific">Rhizopus microsporus</name>
    <dbReference type="NCBI Taxonomy" id="58291"/>
    <lineage>
        <taxon>Eukaryota</taxon>
        <taxon>Fungi</taxon>
        <taxon>Fungi incertae sedis</taxon>
        <taxon>Mucoromycota</taxon>
        <taxon>Mucoromycotina</taxon>
        <taxon>Mucoromycetes</taxon>
        <taxon>Mucorales</taxon>
        <taxon>Mucorineae</taxon>
        <taxon>Rhizopodaceae</taxon>
        <taxon>Rhizopus</taxon>
    </lineage>
</organism>
<feature type="domain" description="PAS" evidence="6">
    <location>
        <begin position="6"/>
        <end position="64"/>
    </location>
</feature>
<evidence type="ECO:0000256" key="4">
    <source>
        <dbReference type="ARBA" id="ARBA00023163"/>
    </source>
</evidence>
<evidence type="ECO:0000256" key="1">
    <source>
        <dbReference type="ARBA" id="ARBA00004123"/>
    </source>
</evidence>
<gene>
    <name evidence="7" type="ORF">BCV71DRAFT_36740</name>
</gene>
<dbReference type="Pfam" id="PF08447">
    <property type="entry name" value="PAS_3"/>
    <property type="match status" value="1"/>
</dbReference>
<evidence type="ECO:0000256" key="5">
    <source>
        <dbReference type="ARBA" id="ARBA00023242"/>
    </source>
</evidence>
<dbReference type="Gene3D" id="3.30.450.20">
    <property type="entry name" value="PAS domain"/>
    <property type="match status" value="2"/>
</dbReference>
<keyword evidence="5" id="KW-0539">Nucleus</keyword>
<dbReference type="EMBL" id="KV921433">
    <property type="protein sequence ID" value="ORE15231.1"/>
    <property type="molecule type" value="Genomic_DNA"/>
</dbReference>
<dbReference type="AlphaFoldDB" id="A0A0A1P3L0"/>
<evidence type="ECO:0000259" key="6">
    <source>
        <dbReference type="PROSITE" id="PS50112"/>
    </source>
</evidence>
<dbReference type="InterPro" id="IPR000014">
    <property type="entry name" value="PAS"/>
</dbReference>
<evidence type="ECO:0000313" key="8">
    <source>
        <dbReference type="Proteomes" id="UP000242381"/>
    </source>
</evidence>
<evidence type="ECO:0000256" key="3">
    <source>
        <dbReference type="ARBA" id="ARBA00023125"/>
    </source>
</evidence>
<dbReference type="InterPro" id="IPR035965">
    <property type="entry name" value="PAS-like_dom_sf"/>
</dbReference>
<dbReference type="PROSITE" id="PS50112">
    <property type="entry name" value="PAS"/>
    <property type="match status" value="2"/>
</dbReference>
<comment type="subcellular location">
    <subcellularLocation>
        <location evidence="1">Nucleus</location>
    </subcellularLocation>
</comment>
<dbReference type="NCBIfam" id="TIGR00229">
    <property type="entry name" value="sensory_box"/>
    <property type="match status" value="1"/>
</dbReference>
<sequence length="272" mass="31176">MKNSWIVIYDNSASTTIVFVSDTITEVCGWTPEELLGQPGSELIHPEDQLNLLKMHTVNIVKERMATMVSYRFLRKDRSYITVESVINYCYNLLIVTNYIYDENGLDHRMRVNTVDEVFICQPGGALKLAGAWNERKENVLKIIKTAQRWGGNMSFSSEKRFCLILNRFTDLLHIVYATDIIQELVSLPISEVIGQSIFNFVNEHDIPALKAHIDMAKEHSLVARLRFDWVIDRKSSLSEPMEGIVTSTDDGIVMVLRLSPRLIMPKSKKYC</sequence>
<keyword evidence="4" id="KW-0804">Transcription</keyword>
<dbReference type="InterPro" id="IPR013655">
    <property type="entry name" value="PAS_fold_3"/>
</dbReference>
<protein>
    <recommendedName>
        <fullName evidence="6">PAS domain-containing protein</fullName>
    </recommendedName>
</protein>
<name>A0A0A1P3L0_RHIZD</name>
<keyword evidence="3" id="KW-0238">DNA-binding</keyword>
<evidence type="ECO:0000313" key="7">
    <source>
        <dbReference type="EMBL" id="ORE15231.1"/>
    </source>
</evidence>
<dbReference type="SUPFAM" id="SSF55785">
    <property type="entry name" value="PYP-like sensor domain (PAS domain)"/>
    <property type="match status" value="1"/>
</dbReference>
<proteinExistence type="predicted"/>
<dbReference type="PANTHER" id="PTHR23043:SF17">
    <property type="entry name" value="PROTEIN SIMILAR"/>
    <property type="match status" value="1"/>
</dbReference>
<dbReference type="CDD" id="cd00130">
    <property type="entry name" value="PAS"/>
    <property type="match status" value="1"/>
</dbReference>
<dbReference type="GO" id="GO:0000977">
    <property type="term" value="F:RNA polymerase II transcription regulatory region sequence-specific DNA binding"/>
    <property type="evidence" value="ECO:0007669"/>
    <property type="project" value="TreeGrafter"/>
</dbReference>